<dbReference type="GO" id="GO:0016757">
    <property type="term" value="F:glycosyltransferase activity"/>
    <property type="evidence" value="ECO:0007669"/>
    <property type="project" value="InterPro"/>
</dbReference>
<dbReference type="GO" id="GO:0009103">
    <property type="term" value="P:lipopolysaccharide biosynthetic process"/>
    <property type="evidence" value="ECO:0007669"/>
    <property type="project" value="TreeGrafter"/>
</dbReference>
<dbReference type="InterPro" id="IPR001296">
    <property type="entry name" value="Glyco_trans_1"/>
</dbReference>
<dbReference type="EMBL" id="CP002102">
    <property type="protein sequence ID" value="ADL02588.1"/>
    <property type="molecule type" value="Genomic_DNA"/>
</dbReference>
<evidence type="ECO:0000313" key="3">
    <source>
        <dbReference type="EMBL" id="ADL02588.1"/>
    </source>
</evidence>
<dbReference type="Pfam" id="PF00534">
    <property type="entry name" value="Glycos_transf_1"/>
    <property type="match status" value="1"/>
</dbReference>
<protein>
    <submittedName>
        <fullName evidence="3">Glycosyl transferase group 1</fullName>
    </submittedName>
</protein>
<dbReference type="AlphaFoldDB" id="D9QG46"/>
<evidence type="ECO:0000313" key="4">
    <source>
        <dbReference type="Proteomes" id="UP000002696"/>
    </source>
</evidence>
<dbReference type="OrthoDB" id="9790710at2"/>
<reference evidence="4" key="1">
    <citation type="journal article" date="2011" name="J. Bacteriol.">
        <title>Genome sequences of eight morphologically diverse alphaproteobacteria.</title>
        <authorList>
            <consortium name="US DOE Joint Genome Institute"/>
            <person name="Brown P.J."/>
            <person name="Kysela D.T."/>
            <person name="Buechlein A."/>
            <person name="Hemmerich C."/>
            <person name="Brun Y.V."/>
        </authorList>
    </citation>
    <scope>NUCLEOTIDE SEQUENCE [LARGE SCALE GENOMIC DNA]</scope>
    <source>
        <strain evidence="4">ATCC 15264 / DSM 4735 / LMG 14903 / NBRC 16000 / CB 81</strain>
    </source>
</reference>
<dbReference type="Proteomes" id="UP000002696">
    <property type="component" value="Chromosome"/>
</dbReference>
<dbReference type="HOGENOM" id="CLU_390114_0_0_5"/>
<dbReference type="Gene3D" id="3.40.50.2000">
    <property type="entry name" value="Glycogen Phosphorylase B"/>
    <property type="match status" value="3"/>
</dbReference>
<keyword evidence="1 3" id="KW-0808">Transferase</keyword>
<organism evidence="3 4">
    <name type="scientific">Brevundimonas subvibrioides (strain ATCC 15264 / DSM 4735 / LMG 14903 / NBRC 16000 / CB 81)</name>
    <name type="common">Caulobacter subvibrioides</name>
    <dbReference type="NCBI Taxonomy" id="633149"/>
    <lineage>
        <taxon>Bacteria</taxon>
        <taxon>Pseudomonadati</taxon>
        <taxon>Pseudomonadota</taxon>
        <taxon>Alphaproteobacteria</taxon>
        <taxon>Caulobacterales</taxon>
        <taxon>Caulobacteraceae</taxon>
        <taxon>Brevundimonas</taxon>
    </lineage>
</organism>
<gene>
    <name evidence="3" type="ordered locus">Bresu_3282</name>
</gene>
<keyword evidence="4" id="KW-1185">Reference proteome</keyword>
<dbReference type="eggNOG" id="COG0438">
    <property type="taxonomic scope" value="Bacteria"/>
</dbReference>
<evidence type="ECO:0000256" key="1">
    <source>
        <dbReference type="ARBA" id="ARBA00022679"/>
    </source>
</evidence>
<dbReference type="CAZy" id="GT4">
    <property type="family name" value="Glycosyltransferase Family 4"/>
</dbReference>
<dbReference type="BioCyc" id="BSUB633149:G1GM8-3297-MONOMER"/>
<accession>D9QG46</accession>
<dbReference type="STRING" id="633149.Bresu_3282"/>
<dbReference type="KEGG" id="bsb:Bresu_3282"/>
<proteinExistence type="predicted"/>
<dbReference type="RefSeq" id="WP_013270688.1">
    <property type="nucleotide sequence ID" value="NC_014375.1"/>
</dbReference>
<name>D9QG46_BRESC</name>
<dbReference type="PANTHER" id="PTHR46401">
    <property type="entry name" value="GLYCOSYLTRANSFERASE WBBK-RELATED"/>
    <property type="match status" value="1"/>
</dbReference>
<evidence type="ECO:0000259" key="2">
    <source>
        <dbReference type="Pfam" id="PF00534"/>
    </source>
</evidence>
<dbReference type="InParanoid" id="D9QG46"/>
<sequence length="794" mass="86938">MMASRQPQILYVDARALQDDNYRFRGVGQHSAAILQAIRRFPWPEGRPRIVAVVDPFLAPLAPVHDLLFDEATNLKRARKADGPGWFISLSPMTHDPMKVSGFLLDPDLYRICLFYDLIPLDFPERYLMNPGARSDYLVALAWLRRFDAFASISEFSAQAVIARTGVDPARVFVSNVAVRSELLPRQGDSDIPHDRRRHIVVAGGGDPRKNPECALAAHAASAVLRRQGVSISVFGAYPEPMRDELRTRYRQAGGRPQDLTFHAHLSDEALRALYQSSLVTIVPSRAEGFSIPIVESSAASTPVLASDVGAHPELARDPAWRFGPDDVDALRGQLERLVEDPAAWDGLRRAQADLWQGYTVEAVGQRFMEGVLARVPEPVTTATRPGSPAIQRGARPRIAVLSPLPPAQSGVADYTAMTLAPLKAVAELHVFTPTADARWEEGWASLQPVAAAEFSAIRFDATISVVGNSDHHVEIVDYLLENGGGCIAHDARMINFYYLLRGVPQAMQLASDEMGRPVDQGELTRWLHNQRELPTLFLSEVARASEPLMVHSPTTANEIARLYGKTPRLLPFAQYRRSLLNRLKRADRDRARKALGIPADRVVLVTFGLVSEDKAPLELIWALNMLRSWGVDAELVFCGRNQHMKAQLGALANQLGLVPFVRTFDTAIDDATYDNYLVAADIGVQLRTYQMGGLSGALNDCISAALPSIANAHLAEAMQAPDFVKRVPDGLSSLLIAEAALGILSESERGQRPVAEARAFAETRSPAGYCQALLGHLDIDIDVKAAMVAAGQG</sequence>
<dbReference type="PANTHER" id="PTHR46401:SF2">
    <property type="entry name" value="GLYCOSYLTRANSFERASE WBBK-RELATED"/>
    <property type="match status" value="1"/>
</dbReference>
<feature type="domain" description="Glycosyl transferase family 1" evidence="2">
    <location>
        <begin position="197"/>
        <end position="342"/>
    </location>
</feature>
<dbReference type="SUPFAM" id="SSF53756">
    <property type="entry name" value="UDP-Glycosyltransferase/glycogen phosphorylase"/>
    <property type="match status" value="2"/>
</dbReference>